<comment type="caution">
    <text evidence="1">The sequence shown here is derived from an EMBL/GenBank/DDBJ whole genome shotgun (WGS) entry which is preliminary data.</text>
</comment>
<evidence type="ECO:0000313" key="1">
    <source>
        <dbReference type="EMBL" id="EIT85907.1"/>
    </source>
</evidence>
<dbReference type="EMBL" id="AKKV01000024">
    <property type="protein sequence ID" value="EIT85907.1"/>
    <property type="molecule type" value="Genomic_DNA"/>
</dbReference>
<dbReference type="RefSeq" id="WP_007201839.1">
    <property type="nucleotide sequence ID" value="NZ_AKKV01000024.1"/>
</dbReference>
<sequence>MFNDKKILRDASGDPIPQVFNPATNAYEPFTGEMNVKLTGSNMEYFGNSSDTKPTSNIKVGATFFEIDTTTAYMFDGAKWVVI</sequence>
<dbReference type="OrthoDB" id="10015180at2"/>
<keyword evidence="2" id="KW-1185">Reference proteome</keyword>
<reference evidence="1 2" key="1">
    <citation type="journal article" date="2012" name="J. Bacteriol.">
        <title>Genome of Bacillus macauensis ZFHKF-1, a Long-Chain-Forming Bacterium.</title>
        <authorList>
            <person name="Cai L."/>
            <person name="Zhang T."/>
        </authorList>
    </citation>
    <scope>NUCLEOTIDE SEQUENCE [LARGE SCALE GENOMIC DNA]</scope>
    <source>
        <strain evidence="1 2">ZFHKF-1</strain>
    </source>
</reference>
<proteinExistence type="predicted"/>
<dbReference type="Proteomes" id="UP000004080">
    <property type="component" value="Unassembled WGS sequence"/>
</dbReference>
<dbReference type="STRING" id="1196324.A374_08729"/>
<accession>I8AJE1</accession>
<name>I8AJE1_9BACL</name>
<dbReference type="AlphaFoldDB" id="I8AJE1"/>
<gene>
    <name evidence="1" type="ORF">A374_08729</name>
</gene>
<evidence type="ECO:0000313" key="2">
    <source>
        <dbReference type="Proteomes" id="UP000004080"/>
    </source>
</evidence>
<dbReference type="PATRIC" id="fig|1196324.3.peg.1788"/>
<protein>
    <submittedName>
        <fullName evidence="1">Uncharacterized protein</fullName>
    </submittedName>
</protein>
<organism evidence="1 2">
    <name type="scientific">Fictibacillus macauensis ZFHKF-1</name>
    <dbReference type="NCBI Taxonomy" id="1196324"/>
    <lineage>
        <taxon>Bacteria</taxon>
        <taxon>Bacillati</taxon>
        <taxon>Bacillota</taxon>
        <taxon>Bacilli</taxon>
        <taxon>Bacillales</taxon>
        <taxon>Fictibacillaceae</taxon>
        <taxon>Fictibacillus</taxon>
    </lineage>
</organism>